<evidence type="ECO:0000256" key="14">
    <source>
        <dbReference type="SAM" id="Phobius"/>
    </source>
</evidence>
<dbReference type="InterPro" id="IPR003661">
    <property type="entry name" value="HisK_dim/P_dom"/>
</dbReference>
<evidence type="ECO:0000256" key="11">
    <source>
        <dbReference type="ARBA" id="ARBA00022989"/>
    </source>
</evidence>
<keyword evidence="6" id="KW-0808">Transferase</keyword>
<feature type="transmembrane region" description="Helical" evidence="14">
    <location>
        <begin position="12"/>
        <end position="32"/>
    </location>
</feature>
<dbReference type="GO" id="GO:0005524">
    <property type="term" value="F:ATP binding"/>
    <property type="evidence" value="ECO:0007669"/>
    <property type="project" value="UniProtKB-KW"/>
</dbReference>
<evidence type="ECO:0000256" key="10">
    <source>
        <dbReference type="ARBA" id="ARBA00022840"/>
    </source>
</evidence>
<dbReference type="OrthoDB" id="9789238at2"/>
<reference evidence="17" key="1">
    <citation type="journal article" date="2017" name="Biotechnol. Biofuels">
        <title>Evaluation of environmental bacterial communities as a factor affecting the growth of duckweed Lemna minor.</title>
        <authorList>
            <person name="Ishizawa H."/>
            <person name="Kuroda M."/>
            <person name="Morikawa M."/>
            <person name="Ike M."/>
        </authorList>
    </citation>
    <scope>NUCLEOTIDE SEQUENCE [LARGE SCALE GENOMIC DNA]</scope>
    <source>
        <strain evidence="17">M6</strain>
    </source>
</reference>
<gene>
    <name evidence="16" type="ORF">EM6_2247</name>
</gene>
<dbReference type="GO" id="GO:0000155">
    <property type="term" value="F:phosphorelay sensor kinase activity"/>
    <property type="evidence" value="ECO:0007669"/>
    <property type="project" value="InterPro"/>
</dbReference>
<organism evidence="16 17">
    <name type="scientific">Asticcacaulis excentricus</name>
    <dbReference type="NCBI Taxonomy" id="78587"/>
    <lineage>
        <taxon>Bacteria</taxon>
        <taxon>Pseudomonadati</taxon>
        <taxon>Pseudomonadota</taxon>
        <taxon>Alphaproteobacteria</taxon>
        <taxon>Caulobacterales</taxon>
        <taxon>Caulobacteraceae</taxon>
        <taxon>Asticcacaulis</taxon>
    </lineage>
</organism>
<evidence type="ECO:0000256" key="4">
    <source>
        <dbReference type="ARBA" id="ARBA00022475"/>
    </source>
</evidence>
<dbReference type="EMBL" id="AP018828">
    <property type="protein sequence ID" value="BBF81645.1"/>
    <property type="molecule type" value="Genomic_DNA"/>
</dbReference>
<dbReference type="GO" id="GO:0005886">
    <property type="term" value="C:plasma membrane"/>
    <property type="evidence" value="ECO:0007669"/>
    <property type="project" value="UniProtKB-SubCell"/>
</dbReference>
<protein>
    <recommendedName>
        <fullName evidence="3">histidine kinase</fullName>
        <ecNumber evidence="3">2.7.13.3</ecNumber>
    </recommendedName>
</protein>
<keyword evidence="9 16" id="KW-0418">Kinase</keyword>
<name>A0A3G9G6S2_9CAUL</name>
<evidence type="ECO:0000256" key="1">
    <source>
        <dbReference type="ARBA" id="ARBA00000085"/>
    </source>
</evidence>
<evidence type="ECO:0000256" key="6">
    <source>
        <dbReference type="ARBA" id="ARBA00022679"/>
    </source>
</evidence>
<dbReference type="Proteomes" id="UP000278756">
    <property type="component" value="Chromosome 2"/>
</dbReference>
<evidence type="ECO:0000256" key="9">
    <source>
        <dbReference type="ARBA" id="ARBA00022777"/>
    </source>
</evidence>
<dbReference type="SMART" id="SM00387">
    <property type="entry name" value="HATPase_c"/>
    <property type="match status" value="1"/>
</dbReference>
<dbReference type="InterPro" id="IPR005467">
    <property type="entry name" value="His_kinase_dom"/>
</dbReference>
<dbReference type="Gene3D" id="6.10.250.3020">
    <property type="match status" value="1"/>
</dbReference>
<dbReference type="InterPro" id="IPR029151">
    <property type="entry name" value="Sensor-like_sf"/>
</dbReference>
<evidence type="ECO:0000256" key="13">
    <source>
        <dbReference type="SAM" id="Coils"/>
    </source>
</evidence>
<evidence type="ECO:0000256" key="12">
    <source>
        <dbReference type="ARBA" id="ARBA00023012"/>
    </source>
</evidence>
<evidence type="ECO:0000256" key="2">
    <source>
        <dbReference type="ARBA" id="ARBA00004651"/>
    </source>
</evidence>
<dbReference type="CDD" id="cd00082">
    <property type="entry name" value="HisKA"/>
    <property type="match status" value="1"/>
</dbReference>
<evidence type="ECO:0000256" key="8">
    <source>
        <dbReference type="ARBA" id="ARBA00022741"/>
    </source>
</evidence>
<keyword evidence="5" id="KW-0597">Phosphoprotein</keyword>
<comment type="catalytic activity">
    <reaction evidence="1">
        <text>ATP + protein L-histidine = ADP + protein N-phospho-L-histidine.</text>
        <dbReference type="EC" id="2.7.13.3"/>
    </reaction>
</comment>
<dbReference type="PROSITE" id="PS50109">
    <property type="entry name" value="HIS_KIN"/>
    <property type="match status" value="1"/>
</dbReference>
<dbReference type="SUPFAM" id="SSF47384">
    <property type="entry name" value="Homodimeric domain of signal transducing histidine kinase"/>
    <property type="match status" value="1"/>
</dbReference>
<dbReference type="PANTHER" id="PTHR43065:SF46">
    <property type="entry name" value="C4-DICARBOXYLATE TRANSPORT SENSOR PROTEIN DCTB"/>
    <property type="match status" value="1"/>
</dbReference>
<feature type="domain" description="Histidine kinase" evidence="15">
    <location>
        <begin position="352"/>
        <end position="564"/>
    </location>
</feature>
<dbReference type="SUPFAM" id="SSF55874">
    <property type="entry name" value="ATPase domain of HSP90 chaperone/DNA topoisomerase II/histidine kinase"/>
    <property type="match status" value="1"/>
</dbReference>
<reference evidence="17" key="2">
    <citation type="journal article" date="2017" name="Plant Physiol. Biochem.">
        <title>Differential oxidative and antioxidative response of duckweed Lemna minor toward plant growth promoting/inhibiting bacteria.</title>
        <authorList>
            <person name="Ishizawa H."/>
            <person name="Kuroda M."/>
            <person name="Morikawa M."/>
            <person name="Ike M."/>
        </authorList>
    </citation>
    <scope>NUCLEOTIDE SEQUENCE [LARGE SCALE GENOMIC DNA]</scope>
    <source>
        <strain evidence="17">M6</strain>
    </source>
</reference>
<dbReference type="InterPro" id="IPR036890">
    <property type="entry name" value="HATPase_C_sf"/>
</dbReference>
<dbReference type="InterPro" id="IPR036097">
    <property type="entry name" value="HisK_dim/P_sf"/>
</dbReference>
<evidence type="ECO:0000259" key="15">
    <source>
        <dbReference type="PROSITE" id="PS50109"/>
    </source>
</evidence>
<feature type="coiled-coil region" evidence="13">
    <location>
        <begin position="309"/>
        <end position="343"/>
    </location>
</feature>
<keyword evidence="10" id="KW-0067">ATP-binding</keyword>
<keyword evidence="12" id="KW-0902">Two-component regulatory system</keyword>
<dbReference type="SUPFAM" id="SSF103190">
    <property type="entry name" value="Sensory domain-like"/>
    <property type="match status" value="1"/>
</dbReference>
<comment type="subcellular location">
    <subcellularLocation>
        <location evidence="2">Cell membrane</location>
        <topology evidence="2">Multi-pass membrane protein</topology>
    </subcellularLocation>
</comment>
<keyword evidence="4" id="KW-1003">Cell membrane</keyword>
<dbReference type="Pfam" id="PF02518">
    <property type="entry name" value="HATPase_c"/>
    <property type="match status" value="1"/>
</dbReference>
<dbReference type="EC" id="2.7.13.3" evidence="3"/>
<proteinExistence type="predicted"/>
<dbReference type="RefSeq" id="WP_126423119.1">
    <property type="nucleotide sequence ID" value="NZ_AP018828.1"/>
</dbReference>
<dbReference type="PIRSF" id="PIRSF036431">
    <property type="entry name" value="STHK_DctB"/>
    <property type="match status" value="1"/>
</dbReference>
<dbReference type="Gene3D" id="3.30.565.10">
    <property type="entry name" value="Histidine kinase-like ATPase, C-terminal domain"/>
    <property type="match status" value="1"/>
</dbReference>
<evidence type="ECO:0000256" key="3">
    <source>
        <dbReference type="ARBA" id="ARBA00012438"/>
    </source>
</evidence>
<dbReference type="SMART" id="SM00388">
    <property type="entry name" value="HisKA"/>
    <property type="match status" value="1"/>
</dbReference>
<dbReference type="InterPro" id="IPR003594">
    <property type="entry name" value="HATPase_dom"/>
</dbReference>
<keyword evidence="8" id="KW-0547">Nucleotide-binding</keyword>
<dbReference type="Pfam" id="PF00512">
    <property type="entry name" value="HisKA"/>
    <property type="match status" value="1"/>
</dbReference>
<keyword evidence="13" id="KW-0175">Coiled coil</keyword>
<accession>A0A3G9G6S2</accession>
<evidence type="ECO:0000313" key="17">
    <source>
        <dbReference type="Proteomes" id="UP000278756"/>
    </source>
</evidence>
<evidence type="ECO:0000313" key="16">
    <source>
        <dbReference type="EMBL" id="BBF81645.1"/>
    </source>
</evidence>
<keyword evidence="14" id="KW-0472">Membrane</keyword>
<dbReference type="InterPro" id="IPR004358">
    <property type="entry name" value="Sig_transdc_His_kin-like_C"/>
</dbReference>
<evidence type="ECO:0000256" key="5">
    <source>
        <dbReference type="ARBA" id="ARBA00022553"/>
    </source>
</evidence>
<dbReference type="PANTHER" id="PTHR43065">
    <property type="entry name" value="SENSOR HISTIDINE KINASE"/>
    <property type="match status" value="1"/>
</dbReference>
<dbReference type="PRINTS" id="PR00344">
    <property type="entry name" value="BCTRLSENSOR"/>
</dbReference>
<evidence type="ECO:0000256" key="7">
    <source>
        <dbReference type="ARBA" id="ARBA00022692"/>
    </source>
</evidence>
<dbReference type="Gene3D" id="1.10.287.130">
    <property type="match status" value="1"/>
</dbReference>
<keyword evidence="7 14" id="KW-0812">Transmembrane</keyword>
<dbReference type="Gene3D" id="3.30.450.20">
    <property type="entry name" value="PAS domain"/>
    <property type="match status" value="2"/>
</dbReference>
<dbReference type="InterPro" id="IPR017055">
    <property type="entry name" value="Sig_transdc_His_kinase_DctB"/>
</dbReference>
<sequence>MFLVPRKIRRPLLILAGLACVVGLGLALWAVYSLSYTGALRSVSEDVETRARLRAAVLQSEMERQATVALVLSDDSDVTAALLGNQPALYSGVSKKLDRLRTQTRSSVIYIIQASGQTVSASNWALPVSFVGSNYSFRPYFREAMTNGTATQFALGTVSRKPGLFFARAVTASGHRLGVVVVKMEFDPIEATWGGLDEDTYVTGPTGEVFLTAHPERRFKPLPTLTARQIDTVIDLPGVGWKLHVISSDQAARDTAIAATLTTALAFGLLGTLSAWQWRRLRQRRLSAARETEYRERLERDVATRTEALSATNDRLSKEIRERRNAQRRLSRLQADLVQANKLASLGQITAGVAHEINQPVATIRVLAETAASQKPSARGAKAIIAENLSAIIRMCDRLGHITGELRTFSRKASSEVEPVPLKEAVDSSILLNESRLRDHRVTLSCDPIDPQLRVMASRVRLEQVLVNLLQNAFEALDGVPDAQVRLSLSADGDQVRLRVADNGPGLPPQVQAQLFSPFVTTKPQGLGLGLVIAHDILRDFGGALSAESSETGATFVLTLRKAS</sequence>
<dbReference type="AlphaFoldDB" id="A0A3G9G6S2"/>
<keyword evidence="11 14" id="KW-1133">Transmembrane helix</keyword>